<protein>
    <submittedName>
        <fullName evidence="1">Glycosyltransferase family 8 protein</fullName>
    </submittedName>
</protein>
<keyword evidence="1" id="KW-0808">Transferase</keyword>
<gene>
    <name evidence="1" type="ORF">CANTADRAFT_25032</name>
</gene>
<keyword evidence="2" id="KW-1185">Reference proteome</keyword>
<sequence length="466" mass="55135">MSRRLTLTFLKKNWEFSIAVFILAYYLLVHVVLGSAHRHHDSGLNAHLRVIPQDVISHWDQASSFHDHTVEKYAYVQYATGYDYLNMAIINFILLKKSGSAIKNMVVLYDSELQRHHVDHWQRLHPLASKYGITLKSVTAITADSKDSSNWAASFTKFHVFDQTQYDRIVFFDLDSMLVPDSNGQWQNIDELFKIPQNITYALPQAYWLNNIVELKEGFNNVYHKKVEIPSPKRYHTQVQGILKNMNRNADQFLELPTLIYDHHKYDNRDDFFANHVMVLTPSKKVYNELLQYIHNPWHWSIFSRSKLKKKNDYDMEILNKYLDDQLRSKEPNTRVGVLPHRTYGVLTGEFKERWHRRFVVEPQHLPFITKQSSEGWDASQARKDAKLIHFSDSPIPKPWDNQDSTLYYNQFKIYCAESARKDPATFRELYPGEWQPRLVDDCEAVLSWNSYRATFYEVQKEFWVV</sequence>
<dbReference type="GeneID" id="30981437"/>
<dbReference type="EMBL" id="KV453910">
    <property type="protein sequence ID" value="ODV80518.1"/>
    <property type="molecule type" value="Genomic_DNA"/>
</dbReference>
<dbReference type="InterPro" id="IPR050587">
    <property type="entry name" value="GNT1/Glycosyltrans_8"/>
</dbReference>
<dbReference type="SUPFAM" id="SSF53448">
    <property type="entry name" value="Nucleotide-diphospho-sugar transferases"/>
    <property type="match status" value="1"/>
</dbReference>
<dbReference type="AlphaFoldDB" id="A0A1E4SM05"/>
<dbReference type="RefSeq" id="XP_020065640.1">
    <property type="nucleotide sequence ID" value="XM_020207300.1"/>
</dbReference>
<accession>A0A1E4SM05</accession>
<dbReference type="InterPro" id="IPR029044">
    <property type="entry name" value="Nucleotide-diphossugar_trans"/>
</dbReference>
<dbReference type="GO" id="GO:0016740">
    <property type="term" value="F:transferase activity"/>
    <property type="evidence" value="ECO:0007669"/>
    <property type="project" value="UniProtKB-KW"/>
</dbReference>
<proteinExistence type="predicted"/>
<organism evidence="1 2">
    <name type="scientific">Suhomyces tanzawaensis NRRL Y-17324</name>
    <dbReference type="NCBI Taxonomy" id="984487"/>
    <lineage>
        <taxon>Eukaryota</taxon>
        <taxon>Fungi</taxon>
        <taxon>Dikarya</taxon>
        <taxon>Ascomycota</taxon>
        <taxon>Saccharomycotina</taxon>
        <taxon>Pichiomycetes</taxon>
        <taxon>Debaryomycetaceae</taxon>
        <taxon>Suhomyces</taxon>
    </lineage>
</organism>
<evidence type="ECO:0000313" key="2">
    <source>
        <dbReference type="Proteomes" id="UP000094285"/>
    </source>
</evidence>
<dbReference type="Gene3D" id="3.90.550.10">
    <property type="entry name" value="Spore Coat Polysaccharide Biosynthesis Protein SpsA, Chain A"/>
    <property type="match status" value="1"/>
</dbReference>
<dbReference type="PANTHER" id="PTHR11183">
    <property type="entry name" value="GLYCOGENIN SUBFAMILY MEMBER"/>
    <property type="match status" value="1"/>
</dbReference>
<reference evidence="2" key="1">
    <citation type="submission" date="2016-05" db="EMBL/GenBank/DDBJ databases">
        <title>Comparative genomics of biotechnologically important yeasts.</title>
        <authorList>
            <consortium name="DOE Joint Genome Institute"/>
            <person name="Riley R."/>
            <person name="Haridas S."/>
            <person name="Wolfe K.H."/>
            <person name="Lopes M.R."/>
            <person name="Hittinger C.T."/>
            <person name="Goker M."/>
            <person name="Salamov A."/>
            <person name="Wisecaver J."/>
            <person name="Long T.M."/>
            <person name="Aerts A.L."/>
            <person name="Barry K."/>
            <person name="Choi C."/>
            <person name="Clum A."/>
            <person name="Coughlan A.Y."/>
            <person name="Deshpande S."/>
            <person name="Douglass A.P."/>
            <person name="Hanson S.J."/>
            <person name="Klenk H.-P."/>
            <person name="Labutti K."/>
            <person name="Lapidus A."/>
            <person name="Lindquist E."/>
            <person name="Lipzen A."/>
            <person name="Meier-Kolthoff J.P."/>
            <person name="Ohm R.A."/>
            <person name="Otillar R.P."/>
            <person name="Pangilinan J."/>
            <person name="Peng Y."/>
            <person name="Rokas A."/>
            <person name="Rosa C.A."/>
            <person name="Scheuner C."/>
            <person name="Sibirny A.A."/>
            <person name="Slot J.C."/>
            <person name="Stielow J.B."/>
            <person name="Sun H."/>
            <person name="Kurtzman C.P."/>
            <person name="Blackwell M."/>
            <person name="Grigoriev I.V."/>
            <person name="Jeffries T.W."/>
        </authorList>
    </citation>
    <scope>NUCLEOTIDE SEQUENCE [LARGE SCALE GENOMIC DNA]</scope>
    <source>
        <strain evidence="2">NRRL Y-17324</strain>
    </source>
</reference>
<dbReference type="OrthoDB" id="2014201at2759"/>
<dbReference type="Proteomes" id="UP000094285">
    <property type="component" value="Unassembled WGS sequence"/>
</dbReference>
<name>A0A1E4SM05_9ASCO</name>
<evidence type="ECO:0000313" key="1">
    <source>
        <dbReference type="EMBL" id="ODV80518.1"/>
    </source>
</evidence>
<dbReference type="STRING" id="984487.A0A1E4SM05"/>